<dbReference type="EMBL" id="MJIE01000001">
    <property type="protein sequence ID" value="OLR56298.1"/>
    <property type="molecule type" value="Genomic_DNA"/>
</dbReference>
<keyword evidence="3" id="KW-1185">Reference proteome</keyword>
<sequence>MARRPRGQTRIALAPKPGFLMTAVLPADRPTAGVPSQSAATVLPADRPTAGVPSQSAATVLPADKPTAGVPSQSAADE</sequence>
<organism evidence="2 3">
    <name type="scientific">Hornefia porci</name>
    <dbReference type="NCBI Taxonomy" id="2652292"/>
    <lineage>
        <taxon>Bacteria</taxon>
        <taxon>Bacillati</taxon>
        <taxon>Bacillota</taxon>
        <taxon>Clostridia</taxon>
        <taxon>Peptostreptococcales</taxon>
        <taxon>Anaerovoracaceae</taxon>
        <taxon>Hornefia</taxon>
    </lineage>
</organism>
<feature type="region of interest" description="Disordered" evidence="1">
    <location>
        <begin position="28"/>
        <end position="78"/>
    </location>
</feature>
<comment type="caution">
    <text evidence="2">The sequence shown here is derived from an EMBL/GenBank/DDBJ whole genome shotgun (WGS) entry which is preliminary data.</text>
</comment>
<gene>
    <name evidence="2" type="ORF">BHK98_09595</name>
</gene>
<evidence type="ECO:0000256" key="1">
    <source>
        <dbReference type="SAM" id="MobiDB-lite"/>
    </source>
</evidence>
<accession>A0A1Q9JJA2</accession>
<dbReference type="RefSeq" id="WP_075713787.1">
    <property type="nucleotide sequence ID" value="NZ_MJIE01000001.1"/>
</dbReference>
<reference evidence="2 3" key="1">
    <citation type="journal article" date="2016" name="Appl. Environ. Microbiol.">
        <title>Function and Phylogeny of Bacterial Butyryl Coenzyme A:Acetate Transferases and Their Diversity in the Proximal Colon of Swine.</title>
        <authorList>
            <person name="Trachsel J."/>
            <person name="Bayles D.O."/>
            <person name="Looft T."/>
            <person name="Levine U.Y."/>
            <person name="Allen H.K."/>
        </authorList>
    </citation>
    <scope>NUCLEOTIDE SEQUENCE [LARGE SCALE GENOMIC DNA]</scope>
    <source>
        <strain evidence="2 3">68-3-10</strain>
    </source>
</reference>
<dbReference type="AlphaFoldDB" id="A0A1Q9JJA2"/>
<name>A0A1Q9JJA2_9FIRM</name>
<dbReference type="Proteomes" id="UP000187404">
    <property type="component" value="Unassembled WGS sequence"/>
</dbReference>
<evidence type="ECO:0000313" key="2">
    <source>
        <dbReference type="EMBL" id="OLR56298.1"/>
    </source>
</evidence>
<evidence type="ECO:0000313" key="3">
    <source>
        <dbReference type="Proteomes" id="UP000187404"/>
    </source>
</evidence>
<proteinExistence type="predicted"/>
<protein>
    <submittedName>
        <fullName evidence="2">Uncharacterized protein</fullName>
    </submittedName>
</protein>